<keyword evidence="6 8" id="KW-0648">Protein biosynthesis</keyword>
<dbReference type="InterPro" id="IPR033910">
    <property type="entry name" value="GluRS_core"/>
</dbReference>
<dbReference type="GO" id="GO:0000049">
    <property type="term" value="F:tRNA binding"/>
    <property type="evidence" value="ECO:0007669"/>
    <property type="project" value="InterPro"/>
</dbReference>
<dbReference type="Pfam" id="PF00749">
    <property type="entry name" value="tRNA-synt_1c"/>
    <property type="match status" value="1"/>
</dbReference>
<name>A0A098R0F1_9SPIO</name>
<dbReference type="InterPro" id="IPR000924">
    <property type="entry name" value="Glu/Gln-tRNA-synth"/>
</dbReference>
<dbReference type="AlphaFoldDB" id="A0A098R0F1"/>
<dbReference type="InterPro" id="IPR045462">
    <property type="entry name" value="aa-tRNA-synth_I_cd-bd"/>
</dbReference>
<dbReference type="Pfam" id="PF19269">
    <property type="entry name" value="Anticodon_2"/>
    <property type="match status" value="1"/>
</dbReference>
<evidence type="ECO:0000256" key="3">
    <source>
        <dbReference type="ARBA" id="ARBA00022598"/>
    </source>
</evidence>
<dbReference type="InterPro" id="IPR020751">
    <property type="entry name" value="aa-tRNA-synth_I_codon-bd_sub2"/>
</dbReference>
<dbReference type="GO" id="GO:0004818">
    <property type="term" value="F:glutamate-tRNA ligase activity"/>
    <property type="evidence" value="ECO:0007669"/>
    <property type="project" value="UniProtKB-UniRule"/>
</dbReference>
<dbReference type="InterPro" id="IPR004527">
    <property type="entry name" value="Glu-tRNA-ligase_bac/mito"/>
</dbReference>
<keyword evidence="2 8" id="KW-0963">Cytoplasm</keyword>
<comment type="similarity">
    <text evidence="1 8">Belongs to the class-I aminoacyl-tRNA synthetase family. Glutamate--tRNA ligase type 1 subfamily.</text>
</comment>
<organism evidence="11 12">
    <name type="scientific">Spirochaeta lutea</name>
    <dbReference type="NCBI Taxonomy" id="1480694"/>
    <lineage>
        <taxon>Bacteria</taxon>
        <taxon>Pseudomonadati</taxon>
        <taxon>Spirochaetota</taxon>
        <taxon>Spirochaetia</taxon>
        <taxon>Spirochaetales</taxon>
        <taxon>Spirochaetaceae</taxon>
        <taxon>Spirochaeta</taxon>
    </lineage>
</organism>
<evidence type="ECO:0000256" key="2">
    <source>
        <dbReference type="ARBA" id="ARBA00022490"/>
    </source>
</evidence>
<feature type="domain" description="Glutamyl/glutaminyl-tRNA synthetase class Ib catalytic" evidence="9">
    <location>
        <begin position="3"/>
        <end position="321"/>
    </location>
</feature>
<dbReference type="InterPro" id="IPR020752">
    <property type="entry name" value="Glu-tRNA-synth_I_codon-bd_sub1"/>
</dbReference>
<feature type="binding site" evidence="8">
    <location>
        <position position="255"/>
    </location>
    <ligand>
        <name>ATP</name>
        <dbReference type="ChEBI" id="CHEBI:30616"/>
    </ligand>
</feature>
<evidence type="ECO:0000256" key="8">
    <source>
        <dbReference type="HAMAP-Rule" id="MF_00022"/>
    </source>
</evidence>
<dbReference type="SUPFAM" id="SSF48163">
    <property type="entry name" value="An anticodon-binding domain of class I aminoacyl-tRNA synthetases"/>
    <property type="match status" value="1"/>
</dbReference>
<dbReference type="PRINTS" id="PR00987">
    <property type="entry name" value="TRNASYNTHGLU"/>
</dbReference>
<accession>A0A098R0F1</accession>
<dbReference type="EC" id="6.1.1.17" evidence="8"/>
<comment type="caution">
    <text evidence="8">Lacks conserved residue(s) required for the propagation of feature annotation.</text>
</comment>
<feature type="short sequence motif" description="'HIGH' region" evidence="8">
    <location>
        <begin position="9"/>
        <end position="19"/>
    </location>
</feature>
<dbReference type="Gene3D" id="3.40.50.620">
    <property type="entry name" value="HUPs"/>
    <property type="match status" value="1"/>
</dbReference>
<evidence type="ECO:0000259" key="9">
    <source>
        <dbReference type="Pfam" id="PF00749"/>
    </source>
</evidence>
<dbReference type="EMBL" id="JNUP01000023">
    <property type="protein sequence ID" value="KGE73645.1"/>
    <property type="molecule type" value="Genomic_DNA"/>
</dbReference>
<dbReference type="PANTHER" id="PTHR43311">
    <property type="entry name" value="GLUTAMATE--TRNA LIGASE"/>
    <property type="match status" value="1"/>
</dbReference>
<dbReference type="NCBIfam" id="TIGR00464">
    <property type="entry name" value="gltX_bact"/>
    <property type="match status" value="1"/>
</dbReference>
<keyword evidence="4 8" id="KW-0547">Nucleotide-binding</keyword>
<evidence type="ECO:0000256" key="5">
    <source>
        <dbReference type="ARBA" id="ARBA00022840"/>
    </source>
</evidence>
<evidence type="ECO:0000256" key="4">
    <source>
        <dbReference type="ARBA" id="ARBA00022741"/>
    </source>
</evidence>
<dbReference type="InterPro" id="IPR014729">
    <property type="entry name" value="Rossmann-like_a/b/a_fold"/>
</dbReference>
<dbReference type="SUPFAM" id="SSF52374">
    <property type="entry name" value="Nucleotidylyl transferase"/>
    <property type="match status" value="1"/>
</dbReference>
<reference evidence="11 12" key="1">
    <citation type="submission" date="2014-05" db="EMBL/GenBank/DDBJ databases">
        <title>De novo Genome Sequence of Spirocheata sp.</title>
        <authorList>
            <person name="Shivani Y."/>
            <person name="Subhash Y."/>
            <person name="Tushar L."/>
            <person name="Sasikala C."/>
            <person name="Ramana C.V."/>
        </authorList>
    </citation>
    <scope>NUCLEOTIDE SEQUENCE [LARGE SCALE GENOMIC DNA]</scope>
    <source>
        <strain evidence="11 12">JC230</strain>
    </source>
</reference>
<keyword evidence="3 8" id="KW-0436">Ligase</keyword>
<evidence type="ECO:0000256" key="6">
    <source>
        <dbReference type="ARBA" id="ARBA00022917"/>
    </source>
</evidence>
<dbReference type="InterPro" id="IPR020058">
    <property type="entry name" value="Glu/Gln-tRNA-synth_Ib_cat-dom"/>
</dbReference>
<dbReference type="Gene3D" id="1.10.10.350">
    <property type="match status" value="1"/>
</dbReference>
<sequence length="492" mass="55823">MSVRVRYAPSPTGLQHIGGLRTALFNYFFARSQGGRFILRVEDTDQERFTPEALEDIYRTFDWLGIQEDEGPRNGGSYGPYIQSERKGLYQQYAQQLIDTGCAYHCFCTSERLEQLRHEQTQTKQGAQGYDRHCRSLSPQMVQERLERGETSVIRFKIPLEGDTIVEDLVLGPVRRKNEDISPDPVLLKSDGFPTYHLANVVDDHLMGISHILRAQEWIPSGPLHVLLYNAFGWEPPVYVHLPMVMGKDGQKLSKRHGSTAVAEFRRLGYLPEALMNYISLLGWSLDDSREFFSRQDLEALFDITRINKSPAVFDYKKLEWFNGQYIRELDGESLERMVIPYLQEACLVEDPISEGEKTILHGAIPLAQERLRLLSDAPDVLGFLFRDELSFDPLMLVPKGLDAAQTKEVLEAVQPKLESIFSGEGTEEGEDLLHRLAEDLGKKVGQVMMPIRIAVTGTKASPPLIPSLHLLGQKKTEERIARAIILLEQIA</sequence>
<dbReference type="GO" id="GO:0008270">
    <property type="term" value="F:zinc ion binding"/>
    <property type="evidence" value="ECO:0007669"/>
    <property type="project" value="InterPro"/>
</dbReference>
<dbReference type="RefSeq" id="WP_037545647.1">
    <property type="nucleotide sequence ID" value="NZ_JNUP01000023.1"/>
</dbReference>
<comment type="function">
    <text evidence="8">Catalyzes the attachment of glutamate to tRNA(Glu) in a two-step reaction: glutamate is first activated by ATP to form Glu-AMP and then transferred to the acceptor end of tRNA(Glu).</text>
</comment>
<dbReference type="Gene3D" id="1.10.8.70">
    <property type="entry name" value="Glutamate-tRNA synthetase, class I, anticodon-binding domain 1"/>
    <property type="match status" value="1"/>
</dbReference>
<dbReference type="FunFam" id="3.40.50.620:FF:000045">
    <property type="entry name" value="Glutamate--tRNA ligase, mitochondrial"/>
    <property type="match status" value="1"/>
</dbReference>
<dbReference type="HAMAP" id="MF_00022">
    <property type="entry name" value="Glu_tRNA_synth_type1"/>
    <property type="match status" value="1"/>
</dbReference>
<keyword evidence="5 8" id="KW-0067">ATP-binding</keyword>
<dbReference type="Proteomes" id="UP000029692">
    <property type="component" value="Unassembled WGS sequence"/>
</dbReference>
<keyword evidence="12" id="KW-1185">Reference proteome</keyword>
<evidence type="ECO:0000313" key="11">
    <source>
        <dbReference type="EMBL" id="KGE73645.1"/>
    </source>
</evidence>
<comment type="subcellular location">
    <subcellularLocation>
        <location evidence="8">Cytoplasm</location>
    </subcellularLocation>
</comment>
<evidence type="ECO:0000313" key="12">
    <source>
        <dbReference type="Proteomes" id="UP000029692"/>
    </source>
</evidence>
<feature type="domain" description="Aminoacyl-tRNA synthetase class I anticodon-binding" evidence="10">
    <location>
        <begin position="337"/>
        <end position="485"/>
    </location>
</feature>
<proteinExistence type="inferred from homology"/>
<comment type="catalytic activity">
    <reaction evidence="8">
        <text>tRNA(Glu) + L-glutamate + ATP = L-glutamyl-tRNA(Glu) + AMP + diphosphate</text>
        <dbReference type="Rhea" id="RHEA:23540"/>
        <dbReference type="Rhea" id="RHEA-COMP:9663"/>
        <dbReference type="Rhea" id="RHEA-COMP:9680"/>
        <dbReference type="ChEBI" id="CHEBI:29985"/>
        <dbReference type="ChEBI" id="CHEBI:30616"/>
        <dbReference type="ChEBI" id="CHEBI:33019"/>
        <dbReference type="ChEBI" id="CHEBI:78442"/>
        <dbReference type="ChEBI" id="CHEBI:78520"/>
        <dbReference type="ChEBI" id="CHEBI:456215"/>
        <dbReference type="EC" id="6.1.1.17"/>
    </reaction>
</comment>
<dbReference type="InterPro" id="IPR049940">
    <property type="entry name" value="GluQ/Sye"/>
</dbReference>
<dbReference type="GO" id="GO:0005524">
    <property type="term" value="F:ATP binding"/>
    <property type="evidence" value="ECO:0007669"/>
    <property type="project" value="UniProtKB-UniRule"/>
</dbReference>
<evidence type="ECO:0000256" key="1">
    <source>
        <dbReference type="ARBA" id="ARBA00007894"/>
    </source>
</evidence>
<dbReference type="PANTHER" id="PTHR43311:SF2">
    <property type="entry name" value="GLUTAMATE--TRNA LIGASE, MITOCHONDRIAL-RELATED"/>
    <property type="match status" value="1"/>
</dbReference>
<dbReference type="InterPro" id="IPR008925">
    <property type="entry name" value="aa_tRNA-synth_I_cd-bd_sf"/>
</dbReference>
<dbReference type="GO" id="GO:0005829">
    <property type="term" value="C:cytosol"/>
    <property type="evidence" value="ECO:0007669"/>
    <property type="project" value="TreeGrafter"/>
</dbReference>
<evidence type="ECO:0000256" key="7">
    <source>
        <dbReference type="ARBA" id="ARBA00023146"/>
    </source>
</evidence>
<protein>
    <recommendedName>
        <fullName evidence="8">Glutamate--tRNA ligase</fullName>
        <ecNumber evidence="8">6.1.1.17</ecNumber>
    </recommendedName>
    <alternativeName>
        <fullName evidence="8">Glutamyl-tRNA synthetase</fullName>
        <shortName evidence="8">GluRS</shortName>
    </alternativeName>
</protein>
<evidence type="ECO:0000259" key="10">
    <source>
        <dbReference type="Pfam" id="PF19269"/>
    </source>
</evidence>
<dbReference type="CDD" id="cd00808">
    <property type="entry name" value="GluRS_core"/>
    <property type="match status" value="1"/>
</dbReference>
<keyword evidence="7 8" id="KW-0030">Aminoacyl-tRNA synthetase</keyword>
<dbReference type="eggNOG" id="COG0008">
    <property type="taxonomic scope" value="Bacteria"/>
</dbReference>
<dbReference type="OrthoDB" id="9807503at2"/>
<dbReference type="GO" id="GO:0006424">
    <property type="term" value="P:glutamyl-tRNA aminoacylation"/>
    <property type="evidence" value="ECO:0007669"/>
    <property type="project" value="UniProtKB-UniRule"/>
</dbReference>
<feature type="short sequence motif" description="'KMSKS' region" evidence="8">
    <location>
        <begin position="252"/>
        <end position="256"/>
    </location>
</feature>
<comment type="subunit">
    <text evidence="8">Monomer.</text>
</comment>
<comment type="caution">
    <text evidence="11">The sequence shown here is derived from an EMBL/GenBank/DDBJ whole genome shotgun (WGS) entry which is preliminary data.</text>
</comment>
<dbReference type="STRING" id="1480694.DC28_03155"/>
<gene>
    <name evidence="8" type="primary">gltX</name>
    <name evidence="11" type="ORF">DC28_03155</name>
</gene>